<reference evidence="1 2" key="1">
    <citation type="journal article" date="2024" name="Appl. Environ. Microbiol.">
        <title>Pontiella agarivorans sp. nov., a novel marine anaerobic bacterium capable of degrading macroalgal polysaccharides and fixing nitrogen.</title>
        <authorList>
            <person name="Liu N."/>
            <person name="Kivenson V."/>
            <person name="Peng X."/>
            <person name="Cui Z."/>
            <person name="Lankiewicz T.S."/>
            <person name="Gosselin K.M."/>
            <person name="English C.J."/>
            <person name="Blair E.M."/>
            <person name="O'Malley M.A."/>
            <person name="Valentine D.L."/>
        </authorList>
    </citation>
    <scope>NUCLEOTIDE SEQUENCE [LARGE SCALE GENOMIC DNA]</scope>
    <source>
        <strain evidence="1 2">NLcol2</strain>
    </source>
</reference>
<protein>
    <submittedName>
        <fullName evidence="1">LPS assembly lipoprotein LptE</fullName>
    </submittedName>
</protein>
<dbReference type="EMBL" id="JARVCO010000010">
    <property type="protein sequence ID" value="MDZ8119406.1"/>
    <property type="molecule type" value="Genomic_DNA"/>
</dbReference>
<evidence type="ECO:0000313" key="1">
    <source>
        <dbReference type="EMBL" id="MDZ8119406.1"/>
    </source>
</evidence>
<dbReference type="Gene3D" id="3.30.160.150">
    <property type="entry name" value="Lipoprotein like domain"/>
    <property type="match status" value="1"/>
</dbReference>
<dbReference type="InterPro" id="IPR007485">
    <property type="entry name" value="LPS_assembly_LptE"/>
</dbReference>
<dbReference type="PROSITE" id="PS51257">
    <property type="entry name" value="PROKAR_LIPOPROTEIN"/>
    <property type="match status" value="1"/>
</dbReference>
<comment type="caution">
    <text evidence="1">The sequence shown here is derived from an EMBL/GenBank/DDBJ whole genome shotgun (WGS) entry which is preliminary data.</text>
</comment>
<keyword evidence="1" id="KW-0449">Lipoprotein</keyword>
<sequence length="172" mass="18844">MKRRLLLTGTLTSTLLFSGCMGYQLGGTTHAGINSAALAPVINNTSEPAIETQVTHAMRNRLQFDGRIKLVNQVEQADAVVEITLTKYNIQPIAYKTEEGQRTTPDLYRLRITGKAELRSTDTGEVIASSATYGESTFSFTSDLTTSKRNALPPAADEIAKFMLDDLIEAWN</sequence>
<evidence type="ECO:0000313" key="2">
    <source>
        <dbReference type="Proteomes" id="UP001290861"/>
    </source>
</evidence>
<keyword evidence="2" id="KW-1185">Reference proteome</keyword>
<accession>A0ABU5MYX0</accession>
<proteinExistence type="predicted"/>
<organism evidence="1 2">
    <name type="scientific">Pontiella agarivorans</name>
    <dbReference type="NCBI Taxonomy" id="3038953"/>
    <lineage>
        <taxon>Bacteria</taxon>
        <taxon>Pseudomonadati</taxon>
        <taxon>Kiritimatiellota</taxon>
        <taxon>Kiritimatiellia</taxon>
        <taxon>Kiritimatiellales</taxon>
        <taxon>Pontiellaceae</taxon>
        <taxon>Pontiella</taxon>
    </lineage>
</organism>
<gene>
    <name evidence="1" type="primary">lptE</name>
    <name evidence="1" type="ORF">P9H32_12310</name>
</gene>
<dbReference type="Proteomes" id="UP001290861">
    <property type="component" value="Unassembled WGS sequence"/>
</dbReference>
<name>A0ABU5MYX0_9BACT</name>
<dbReference type="Pfam" id="PF04390">
    <property type="entry name" value="LptE"/>
    <property type="match status" value="1"/>
</dbReference>
<dbReference type="RefSeq" id="WP_322609190.1">
    <property type="nucleotide sequence ID" value="NZ_JARVCO010000010.1"/>
</dbReference>